<evidence type="ECO:0000313" key="5">
    <source>
        <dbReference type="Proteomes" id="UP000001369"/>
    </source>
</evidence>
<sequence length="409" mass="48166">MVITEEKIDVIFSRLLTYVEKKFKSFLCKESLFQIKDLLTQTLKDKNKVKSFEEIGLFFAESDVIFVEAVSLFDFLRKNFIAHLPNNVDLREAKRVERLFEDIVNSFSKGYVESYTKREINNLTFLENHIIPSEMIYQLSRPLKSHIEYLRNFLYSIITDRDFDSVDYKSCEFRIWLKEEGKQLIEEEIIFKNIKFLHKNFHNLIEIAQSYKNQGFYKELFFILNEIENILLQNINNFSYLNTKLLALEFAKDPLTGVSTRRGFNVILQKHFEISELTRLPISIIIADIDFFKKINDTYGHLAGDEALKHFVKIIKQNLRKSDYIFRFGGEEFIILLPNTTLEEAIVIAEKIRETLEKTPLIYNGKEIKITASFGVKEVHPGEPVDRIIEDVDKKLYKAKESGRNKVIY</sequence>
<gene>
    <name evidence="4" type="ordered locus">SULAZ_0140</name>
</gene>
<dbReference type="PANTHER" id="PTHR45138:SF9">
    <property type="entry name" value="DIGUANYLATE CYCLASE DGCM-RELATED"/>
    <property type="match status" value="1"/>
</dbReference>
<evidence type="ECO:0000256" key="1">
    <source>
        <dbReference type="ARBA" id="ARBA00012528"/>
    </source>
</evidence>
<dbReference type="KEGG" id="saf:SULAZ_0140"/>
<dbReference type="SMART" id="SM00267">
    <property type="entry name" value="GGDEF"/>
    <property type="match status" value="1"/>
</dbReference>
<evidence type="ECO:0000259" key="3">
    <source>
        <dbReference type="PROSITE" id="PS50887"/>
    </source>
</evidence>
<dbReference type="Pfam" id="PF00990">
    <property type="entry name" value="GGDEF"/>
    <property type="match status" value="1"/>
</dbReference>
<dbReference type="Gene3D" id="3.30.70.270">
    <property type="match status" value="1"/>
</dbReference>
<dbReference type="GO" id="GO:0005886">
    <property type="term" value="C:plasma membrane"/>
    <property type="evidence" value="ECO:0007669"/>
    <property type="project" value="TreeGrafter"/>
</dbReference>
<evidence type="ECO:0000256" key="2">
    <source>
        <dbReference type="ARBA" id="ARBA00034247"/>
    </source>
</evidence>
<keyword evidence="5" id="KW-1185">Reference proteome</keyword>
<dbReference type="SUPFAM" id="SSF55073">
    <property type="entry name" value="Nucleotide cyclase"/>
    <property type="match status" value="1"/>
</dbReference>
<dbReference type="GO" id="GO:0052621">
    <property type="term" value="F:diguanylate cyclase activity"/>
    <property type="evidence" value="ECO:0007669"/>
    <property type="project" value="UniProtKB-EC"/>
</dbReference>
<feature type="domain" description="GGDEF" evidence="3">
    <location>
        <begin position="280"/>
        <end position="409"/>
    </location>
</feature>
<dbReference type="AlphaFoldDB" id="C1DXM6"/>
<dbReference type="InterPro" id="IPR050469">
    <property type="entry name" value="Diguanylate_Cyclase"/>
</dbReference>
<dbReference type="HOGENOM" id="CLU_000445_11_34_0"/>
<organism evidence="4 5">
    <name type="scientific">Sulfurihydrogenibium azorense (strain DSM 15241 / OCM 825 / Az-Fu1)</name>
    <dbReference type="NCBI Taxonomy" id="204536"/>
    <lineage>
        <taxon>Bacteria</taxon>
        <taxon>Pseudomonadati</taxon>
        <taxon>Aquificota</taxon>
        <taxon>Aquificia</taxon>
        <taxon>Aquificales</taxon>
        <taxon>Hydrogenothermaceae</taxon>
        <taxon>Sulfurihydrogenibium</taxon>
    </lineage>
</organism>
<protein>
    <recommendedName>
        <fullName evidence="1">diguanylate cyclase</fullName>
        <ecNumber evidence="1">2.7.7.65</ecNumber>
    </recommendedName>
</protein>
<dbReference type="EC" id="2.7.7.65" evidence="1"/>
<comment type="catalytic activity">
    <reaction evidence="2">
        <text>2 GTP = 3',3'-c-di-GMP + 2 diphosphate</text>
        <dbReference type="Rhea" id="RHEA:24898"/>
        <dbReference type="ChEBI" id="CHEBI:33019"/>
        <dbReference type="ChEBI" id="CHEBI:37565"/>
        <dbReference type="ChEBI" id="CHEBI:58805"/>
        <dbReference type="EC" id="2.7.7.65"/>
    </reaction>
</comment>
<dbReference type="NCBIfam" id="TIGR00254">
    <property type="entry name" value="GGDEF"/>
    <property type="match status" value="1"/>
</dbReference>
<dbReference type="RefSeq" id="WP_012674920.1">
    <property type="nucleotide sequence ID" value="NC_012438.1"/>
</dbReference>
<accession>C1DXM6</accession>
<dbReference type="STRING" id="204536.SULAZ_0140"/>
<evidence type="ECO:0000313" key="4">
    <source>
        <dbReference type="EMBL" id="ACN99608.1"/>
    </source>
</evidence>
<dbReference type="OrthoDB" id="9813903at2"/>
<dbReference type="GO" id="GO:0043709">
    <property type="term" value="P:cell adhesion involved in single-species biofilm formation"/>
    <property type="evidence" value="ECO:0007669"/>
    <property type="project" value="TreeGrafter"/>
</dbReference>
<dbReference type="InterPro" id="IPR029787">
    <property type="entry name" value="Nucleotide_cyclase"/>
</dbReference>
<dbReference type="GO" id="GO:1902201">
    <property type="term" value="P:negative regulation of bacterial-type flagellum-dependent cell motility"/>
    <property type="evidence" value="ECO:0007669"/>
    <property type="project" value="TreeGrafter"/>
</dbReference>
<dbReference type="eggNOG" id="COG3706">
    <property type="taxonomic scope" value="Bacteria"/>
</dbReference>
<dbReference type="InterPro" id="IPR043128">
    <property type="entry name" value="Rev_trsase/Diguanyl_cyclase"/>
</dbReference>
<name>C1DXM6_SULAA</name>
<dbReference type="PROSITE" id="PS50887">
    <property type="entry name" value="GGDEF"/>
    <property type="match status" value="1"/>
</dbReference>
<dbReference type="PANTHER" id="PTHR45138">
    <property type="entry name" value="REGULATORY COMPONENTS OF SENSORY TRANSDUCTION SYSTEM"/>
    <property type="match status" value="1"/>
</dbReference>
<dbReference type="EMBL" id="CP001229">
    <property type="protein sequence ID" value="ACN99608.1"/>
    <property type="molecule type" value="Genomic_DNA"/>
</dbReference>
<dbReference type="Gene3D" id="1.20.120.30">
    <property type="entry name" value="Aspartate receptor, ligand-binding domain"/>
    <property type="match status" value="1"/>
</dbReference>
<reference evidence="4 5" key="1">
    <citation type="journal article" date="2009" name="J. Bacteriol.">
        <title>Complete and draft genome sequences of six members of the Aquificales.</title>
        <authorList>
            <person name="Reysenbach A.L."/>
            <person name="Hamamura N."/>
            <person name="Podar M."/>
            <person name="Griffiths E."/>
            <person name="Ferreira S."/>
            <person name="Hochstein R."/>
            <person name="Heidelberg J."/>
            <person name="Johnson J."/>
            <person name="Mead D."/>
            <person name="Pohorille A."/>
            <person name="Sarmiento M."/>
            <person name="Schweighofer K."/>
            <person name="Seshadri R."/>
            <person name="Voytek M.A."/>
        </authorList>
    </citation>
    <scope>NUCLEOTIDE SEQUENCE [LARGE SCALE GENOMIC DNA]</scope>
    <source>
        <strain evidence="5">Az-Fu1 / DSM 15241 / OCM 825</strain>
    </source>
</reference>
<dbReference type="FunFam" id="3.30.70.270:FF:000001">
    <property type="entry name" value="Diguanylate cyclase domain protein"/>
    <property type="match status" value="1"/>
</dbReference>
<proteinExistence type="predicted"/>
<dbReference type="CDD" id="cd01949">
    <property type="entry name" value="GGDEF"/>
    <property type="match status" value="1"/>
</dbReference>
<dbReference type="InterPro" id="IPR000160">
    <property type="entry name" value="GGDEF_dom"/>
</dbReference>
<dbReference type="Proteomes" id="UP000001369">
    <property type="component" value="Chromosome"/>
</dbReference>